<feature type="domain" description="Fibronectin type-III" evidence="3">
    <location>
        <begin position="428"/>
        <end position="516"/>
    </location>
</feature>
<sequence>MKSSLRTSWLVAALCATAACALEAPSGVDEATQSLGFPPSVTLTSQASSIRLDISTERALSSLYLNRMDRTQGYYKRLTTLAVNGTGRYVYDDAAVVSGREYCYIAVATEVGQTTGASSAPVCGVLGPPLPAAPTGFALQHASERSLTLGFTDASSDETSFEVEQQSLSGSWLPVYSLAASAGAGTARSFTVYELDSELSYCFRVRAVNGNGSSAGPVACGRTLGAQAWDPVVSNIGFITILHPAPGQLLVRWLDTTAGTSWTVRVFDGFSSTILTTASVTDHRVPRPQAQAATITGLTPGRLYCFTVVGSGYGSGRLCEVPRAARTSDADREPSAAASAQLMAVTPASNTSLQLMIANPQPGQVVERIYASSGQRFTWKQDTGSATITDSSLSSGVTYCYRLWTYNSFGSRYSDILCGATTTLPPEAPRNLRVTSKSGTQVSIAWDSARNATDYSVTYTGTRSGYTDHDGSRTVSGTATTINGFDQYTYCFQVRSRNAYGSSAPIELCGISIDNGGVVSYGAFLTQVAAGQTTFSHRVQTGVGPAGRLTSVAVAGNGFTPYVVQFIPPGQFCENNPSGGVIVEPGQTLMGSGLTTLFGSSEPALPATLFACKRPRAGAGNNLDPMGIQVTYKQ</sequence>
<dbReference type="InterPro" id="IPR036116">
    <property type="entry name" value="FN3_sf"/>
</dbReference>
<dbReference type="InterPro" id="IPR013783">
    <property type="entry name" value="Ig-like_fold"/>
</dbReference>
<protein>
    <submittedName>
        <fullName evidence="4">Fibronectin type III domain protein</fullName>
    </submittedName>
</protein>
<dbReference type="InterPro" id="IPR050991">
    <property type="entry name" value="ECM_Regulatory_Proteins"/>
</dbReference>
<reference evidence="4" key="1">
    <citation type="submission" date="2012-09" db="EMBL/GenBank/DDBJ databases">
        <title>Metagenomic Characterization of a Microbial Community in Wastewater Detects High Levels of Antibiotic Resistance.</title>
        <authorList>
            <person name="Abrams M."/>
            <person name="Caldwell A."/>
            <person name="Vandaei E."/>
            <person name="Lee W."/>
            <person name="Perrott J."/>
            <person name="Khan S.Y."/>
            <person name="Ta J."/>
            <person name="Romero D."/>
            <person name="Nguyen V."/>
            <person name="Pourmand N."/>
            <person name="Ouverney C.C."/>
        </authorList>
    </citation>
    <scope>NUCLEOTIDE SEQUENCE</scope>
</reference>
<keyword evidence="2" id="KW-0732">Signal</keyword>
<evidence type="ECO:0000313" key="4">
    <source>
        <dbReference type="EMBL" id="AGC72582.1"/>
    </source>
</evidence>
<feature type="chain" id="PRO_5003984688" evidence="2">
    <location>
        <begin position="19"/>
        <end position="634"/>
    </location>
</feature>
<dbReference type="Gene3D" id="2.60.40.10">
    <property type="entry name" value="Immunoglobulins"/>
    <property type="match status" value="2"/>
</dbReference>
<dbReference type="EMBL" id="JX649906">
    <property type="protein sequence ID" value="AGC72582.1"/>
    <property type="molecule type" value="Genomic_DNA"/>
</dbReference>
<dbReference type="CDD" id="cd00063">
    <property type="entry name" value="FN3"/>
    <property type="match status" value="2"/>
</dbReference>
<name>L7VTT8_9BACT</name>
<evidence type="ECO:0000259" key="3">
    <source>
        <dbReference type="PROSITE" id="PS50853"/>
    </source>
</evidence>
<dbReference type="PROSITE" id="PS51257">
    <property type="entry name" value="PROKAR_LIPOPROTEIN"/>
    <property type="match status" value="1"/>
</dbReference>
<accession>L7VTT8</accession>
<dbReference type="PANTHER" id="PTHR46708:SF11">
    <property type="entry name" value="RECEPTOR-TYPE TYROSINE-PROTEIN PHOSPHATASE ETA-LIKE"/>
    <property type="match status" value="1"/>
</dbReference>
<feature type="signal peptide" evidence="2">
    <location>
        <begin position="1"/>
        <end position="18"/>
    </location>
</feature>
<keyword evidence="1" id="KW-0677">Repeat</keyword>
<organism evidence="4">
    <name type="scientific">uncultured bacterium A1Q1_fos_1870</name>
    <dbReference type="NCBI Taxonomy" id="1256554"/>
    <lineage>
        <taxon>Bacteria</taxon>
        <taxon>environmental samples</taxon>
    </lineage>
</organism>
<dbReference type="PROSITE" id="PS50853">
    <property type="entry name" value="FN3"/>
    <property type="match status" value="2"/>
</dbReference>
<dbReference type="SUPFAM" id="SSF49265">
    <property type="entry name" value="Fibronectin type III"/>
    <property type="match status" value="2"/>
</dbReference>
<dbReference type="InterPro" id="IPR003961">
    <property type="entry name" value="FN3_dom"/>
</dbReference>
<proteinExistence type="predicted"/>
<evidence type="ECO:0000256" key="2">
    <source>
        <dbReference type="SAM" id="SignalP"/>
    </source>
</evidence>
<dbReference type="SMART" id="SM00060">
    <property type="entry name" value="FN3"/>
    <property type="match status" value="4"/>
</dbReference>
<dbReference type="Pfam" id="PF00041">
    <property type="entry name" value="fn3"/>
    <property type="match status" value="1"/>
</dbReference>
<evidence type="ECO:0000256" key="1">
    <source>
        <dbReference type="ARBA" id="ARBA00022737"/>
    </source>
</evidence>
<feature type="domain" description="Fibronectin type-III" evidence="3">
    <location>
        <begin position="133"/>
        <end position="226"/>
    </location>
</feature>
<dbReference type="AlphaFoldDB" id="L7VTT8"/>
<dbReference type="PANTHER" id="PTHR46708">
    <property type="entry name" value="TENASCIN"/>
    <property type="match status" value="1"/>
</dbReference>